<dbReference type="AlphaFoldDB" id="I2H0X4"/>
<feature type="compositionally biased region" description="Acidic residues" evidence="1">
    <location>
        <begin position="154"/>
        <end position="164"/>
    </location>
</feature>
<dbReference type="InParanoid" id="I2H0X4"/>
<feature type="region of interest" description="Disordered" evidence="1">
    <location>
        <begin position="250"/>
        <end position="440"/>
    </location>
</feature>
<feature type="region of interest" description="Disordered" evidence="1">
    <location>
        <begin position="146"/>
        <end position="212"/>
    </location>
</feature>
<accession>I2H0X4</accession>
<dbReference type="EMBL" id="HE806318">
    <property type="protein sequence ID" value="CCH60026.1"/>
    <property type="molecule type" value="Genomic_DNA"/>
</dbReference>
<proteinExistence type="predicted"/>
<evidence type="ECO:0000256" key="1">
    <source>
        <dbReference type="SAM" id="MobiDB-lite"/>
    </source>
</evidence>
<feature type="compositionally biased region" description="Basic and acidic residues" evidence="1">
    <location>
        <begin position="392"/>
        <end position="414"/>
    </location>
</feature>
<dbReference type="KEGG" id="tbl:TBLA_0C02140"/>
<feature type="compositionally biased region" description="Polar residues" evidence="1">
    <location>
        <begin position="357"/>
        <end position="372"/>
    </location>
</feature>
<evidence type="ECO:0000313" key="2">
    <source>
        <dbReference type="EMBL" id="CCH60026.1"/>
    </source>
</evidence>
<organism evidence="2 3">
    <name type="scientific">Henningerozyma blattae (strain ATCC 34711 / CBS 6284 / DSM 70876 / NBRC 10599 / NRRL Y-10934 / UCD 77-7)</name>
    <name type="common">Yeast</name>
    <name type="synonym">Tetrapisispora blattae</name>
    <dbReference type="NCBI Taxonomy" id="1071380"/>
    <lineage>
        <taxon>Eukaryota</taxon>
        <taxon>Fungi</taxon>
        <taxon>Dikarya</taxon>
        <taxon>Ascomycota</taxon>
        <taxon>Saccharomycotina</taxon>
        <taxon>Saccharomycetes</taxon>
        <taxon>Saccharomycetales</taxon>
        <taxon>Saccharomycetaceae</taxon>
        <taxon>Henningerozyma</taxon>
    </lineage>
</organism>
<dbReference type="HOGENOM" id="CLU_622839_0_0_1"/>
<dbReference type="Proteomes" id="UP000002866">
    <property type="component" value="Chromosome 3"/>
</dbReference>
<keyword evidence="3" id="KW-1185">Reference proteome</keyword>
<feature type="compositionally biased region" description="Polar residues" evidence="1">
    <location>
        <begin position="198"/>
        <end position="212"/>
    </location>
</feature>
<sequence>MSSNLHNDVENESEEYGEVFKFEPDERFVTPPNHVDSNGRTIENEMNGCVMQLPEEELLLVPGSDRLESIMQANEELDRSINEMSGYQRVIESKFCSRELTEAEKQDVRRFDSNEKNINQMTEDVKTAKNIRFKRWIDRKFGDLKSRRRKDIGGPEEEPIEEPMDPPNEGPVEESEAHDKITLDPNNPAPLPVHELAQPTSDAESIISESSNEFLAKTREKYETMSPLTSKNGLFKSYSAKFKEMANSQMFKNKKKKDITYPQLVGGLDSPDDSHSSSGYSGSDVENDKKKSLRNLFATMKLGKVDEKRGRTRERRQAKAGAKREQPPEVNQESSSEATLEATPEAMPKEISEDPQKQIQELAQPQIQSQDQKQGEDVSQEPSQDIPPTTKQDSRTDTKYDSCAETKQDVHVDETGNIQDDETDPLTVSTASPIYQNKVS</sequence>
<feature type="compositionally biased region" description="Basic and acidic residues" evidence="1">
    <location>
        <begin position="347"/>
        <end position="356"/>
    </location>
</feature>
<name>I2H0X4_HENB6</name>
<dbReference type="GeneID" id="14495006"/>
<feature type="compositionally biased region" description="Polar residues" evidence="1">
    <location>
        <begin position="329"/>
        <end position="338"/>
    </location>
</feature>
<dbReference type="RefSeq" id="XP_004179545.1">
    <property type="nucleotide sequence ID" value="XM_004179497.1"/>
</dbReference>
<evidence type="ECO:0000313" key="3">
    <source>
        <dbReference type="Proteomes" id="UP000002866"/>
    </source>
</evidence>
<feature type="compositionally biased region" description="Polar residues" evidence="1">
    <location>
        <begin position="426"/>
        <end position="440"/>
    </location>
</feature>
<reference evidence="2 3" key="1">
    <citation type="journal article" date="2011" name="Proc. Natl. Acad. Sci. U.S.A.">
        <title>Evolutionary erosion of yeast sex chromosomes by mating-type switching accidents.</title>
        <authorList>
            <person name="Gordon J.L."/>
            <person name="Armisen D."/>
            <person name="Proux-Wera E."/>
            <person name="Oheigeartaigh S.S."/>
            <person name="Byrne K.P."/>
            <person name="Wolfe K.H."/>
        </authorList>
    </citation>
    <scope>NUCLEOTIDE SEQUENCE [LARGE SCALE GENOMIC DNA]</scope>
    <source>
        <strain evidence="3">ATCC 34711 / CBS 6284 / DSM 70876 / NBRC 10599 / NRRL Y-10934 / UCD 77-7</strain>
    </source>
</reference>
<feature type="compositionally biased region" description="Polar residues" evidence="1">
    <location>
        <begin position="380"/>
        <end position="391"/>
    </location>
</feature>
<gene>
    <name evidence="2" type="primary">TBLA0C02140</name>
    <name evidence="2" type="ORF">TBLA_0C02140</name>
</gene>
<protein>
    <submittedName>
        <fullName evidence="2">Uncharacterized protein</fullName>
    </submittedName>
</protein>